<dbReference type="Proteomes" id="UP001162227">
    <property type="component" value="Segment"/>
</dbReference>
<evidence type="ECO:0000313" key="12">
    <source>
        <dbReference type="Proteomes" id="UP001162227"/>
    </source>
</evidence>
<gene>
    <name evidence="11" type="primary">capsid maturation protease</name>
</gene>
<feature type="site" description="Cleavage; by assemblin; Release site" evidence="9">
    <location>
        <begin position="242"/>
        <end position="243"/>
    </location>
</feature>
<evidence type="ECO:0000256" key="5">
    <source>
        <dbReference type="ARBA" id="ARBA00022801"/>
    </source>
</evidence>
<comment type="function">
    <text evidence="9">Assembly protein: Plays a major role in capsid assembly. Acts as a scaffold protein by binding major capsid protein. Multimerizes in the nucleus such as major capsid protein forms the icosahedral T=16 capsid. Cleaved by assemblin after capsid completion. The cleavages products are evicted from the capsid before or during DNA packaging.</text>
</comment>
<feature type="active site" description="Charge relay system" evidence="9">
    <location>
        <position position="59"/>
    </location>
</feature>
<dbReference type="HAMAP" id="MF_04008">
    <property type="entry name" value="HSV_SCAF"/>
    <property type="match status" value="1"/>
</dbReference>
<dbReference type="Gene3D" id="3.20.16.10">
    <property type="entry name" value="Herpesvirus/Caudovirus protease domain"/>
    <property type="match status" value="1"/>
</dbReference>
<evidence type="ECO:0000256" key="9">
    <source>
        <dbReference type="HAMAP-Rule" id="MF_04008"/>
    </source>
</evidence>
<dbReference type="EMBL" id="MK955929">
    <property type="protein sequence ID" value="QFU14563.1"/>
    <property type="molecule type" value="Genomic_DNA"/>
</dbReference>
<dbReference type="GO" id="GO:0030430">
    <property type="term" value="C:host cell cytoplasm"/>
    <property type="evidence" value="ECO:0007669"/>
    <property type="project" value="UniProtKB-SubCell"/>
</dbReference>
<comment type="subunit">
    <molecule>Assembly protein</molecule>
    <text evidence="9">Homomultimer. Interacts with major capsid protein.</text>
</comment>
<keyword evidence="4 9" id="KW-0645">Protease</keyword>
<evidence type="ECO:0000256" key="10">
    <source>
        <dbReference type="SAM" id="MobiDB-lite"/>
    </source>
</evidence>
<feature type="active site" description="Charge relay system" evidence="9">
    <location>
        <position position="127"/>
    </location>
</feature>
<comment type="similarity">
    <text evidence="9">Belongs to the herpesviridae capsid scaffolding protein family.</text>
</comment>
<keyword evidence="5 9" id="KW-0378">Hydrolase</keyword>
<dbReference type="GO" id="GO:0039708">
    <property type="term" value="P:nuclear capsid assembly"/>
    <property type="evidence" value="ECO:0007669"/>
    <property type="project" value="UniProtKB-ARBA"/>
</dbReference>
<feature type="region of interest" description="Disordered" evidence="10">
    <location>
        <begin position="251"/>
        <end position="289"/>
    </location>
</feature>
<evidence type="ECO:0000256" key="1">
    <source>
        <dbReference type="ARBA" id="ARBA00022553"/>
    </source>
</evidence>
<feature type="compositionally biased region" description="Polar residues" evidence="10">
    <location>
        <begin position="266"/>
        <end position="277"/>
    </location>
</feature>
<protein>
    <recommendedName>
        <fullName evidence="9">Capsid scaffolding protein</fullName>
    </recommendedName>
    <alternativeName>
        <fullName evidence="9">Protease precursor</fullName>
        <shortName evidence="9">pPR</shortName>
    </alternativeName>
    <component>
        <recommendedName>
            <fullName evidence="9">Assemblin</fullName>
            <ecNumber evidence="9">3.4.21.97</ecNumber>
        </recommendedName>
        <alternativeName>
            <fullName evidence="9">Protease</fullName>
            <shortName evidence="9">Pr</shortName>
        </alternativeName>
    </component>
    <component>
        <recommendedName>
            <fullName evidence="9">Assembly protein</fullName>
            <shortName evidence="9">AP</shortName>
        </recommendedName>
        <alternativeName>
            <fullName evidence="9">Capsid assembly protein</fullName>
        </alternativeName>
    </component>
</protein>
<dbReference type="Pfam" id="PF00716">
    <property type="entry name" value="Peptidase_S21"/>
    <property type="match status" value="1"/>
</dbReference>
<dbReference type="GeneID" id="80541366"/>
<comment type="subunit">
    <molecule>Assemblin</molecule>
    <text evidence="9">Exists in a monomer-dimer equilibrium with the dimer being the active species.</text>
</comment>
<dbReference type="GO" id="GO:0004252">
    <property type="term" value="F:serine-type endopeptidase activity"/>
    <property type="evidence" value="ECO:0007669"/>
    <property type="project" value="UniProtKB-UniRule"/>
</dbReference>
<feature type="active site" description="Charge relay system" evidence="9">
    <location>
        <position position="147"/>
    </location>
</feature>
<dbReference type="EC" id="3.4.21.97" evidence="9"/>
<evidence type="ECO:0000256" key="2">
    <source>
        <dbReference type="ARBA" id="ARBA00022562"/>
    </source>
</evidence>
<comment type="subcellular location">
    <molecule>Assembly protein</molecule>
    <subcellularLocation>
        <location evidence="9">Host nucleus</location>
    </subcellularLocation>
</comment>
<feature type="chain" id="PRO_5024521925" description="Capsid scaffolding protein" evidence="9">
    <location>
        <begin position="1"/>
        <end position="601"/>
    </location>
</feature>
<dbReference type="GO" id="GO:0019076">
    <property type="term" value="P:viral release from host cell"/>
    <property type="evidence" value="ECO:0007669"/>
    <property type="project" value="UniProtKB-UniRule"/>
</dbReference>
<evidence type="ECO:0000256" key="7">
    <source>
        <dbReference type="ARBA" id="ARBA00022950"/>
    </source>
</evidence>
<comment type="subcellular location">
    <molecule>Capsid scaffolding protein</molecule>
    <subcellularLocation>
        <location evidence="9">Host cytoplasm</location>
    </subcellularLocation>
</comment>
<dbReference type="GO" id="GO:0042025">
    <property type="term" value="C:host cell nucleus"/>
    <property type="evidence" value="ECO:0007669"/>
    <property type="project" value="UniProtKB-SubCell"/>
</dbReference>
<sequence length="601" mass="66721">MDVVVKETEKLQSIERDRIYVAGFLVVYSNQASDRYWLGRDTVREALPAKNIVPININHEINCIVGNVIFLTDDDKGLFCVGLISPDVERVLMKYVPSELFPSELLDDRNETVRFLYILSNILPALSLSSRLIGDEGLPDNTVFFEHVALCELGKRDGTIAIYGTAIEEVLDAFGTISSKTKDLVIDACKTSANTFTSINESTILEALMRKFVGSAFLMNRGRLLRAHRETADIHSPKYLQASAVTSLNKERSAVTPISEKEKTHPPSQVQKSTSGNAREKYSETSVTHASHARELSEIMSNGEAIRSCGIDEFVYVPYTKYAKLLDAASGDTPPECKKAQSIHSSAEGTCTIQQHSCSNQRCNSNQYLTEGRPGRFLTDGHPNLGIHYGYSQIPPVTGSTWPVPTPPIYIMNPPQNLCGSRYPPEQQDRSSFALEEKLDRLLDALKNSRDPKGSGAPKRKSARETFGDDVGTNDSDRITADMTDNQRPYFPGEERAPLRKHARNSDEISDVNRQGISELLTHLMHMQRDIADMKRVAVKGNGEAPSERDSNKEIACCESTHSNVQQVQTVDASNIVSLNEVQKTLGRKKETATFIQMMAD</sequence>
<comment type="catalytic activity">
    <reaction evidence="9">
        <text>Cleaves -Ala-|-Ser- and -Ala-|-Ala- bonds in the scaffold protein.</text>
        <dbReference type="EC" id="3.4.21.97"/>
    </reaction>
</comment>
<comment type="subcellular location">
    <molecule>Assemblin</molecule>
    <subcellularLocation>
        <location evidence="9">Host nucleus</location>
    </subcellularLocation>
</comment>
<keyword evidence="6 9" id="KW-0720">Serine protease</keyword>
<feature type="region of interest" description="Interaction with major capsid protein" evidence="9">
    <location>
        <begin position="581"/>
        <end position="601"/>
    </location>
</feature>
<feature type="chain" id="PRO_5024521922" description="Assembly protein" evidence="9">
    <location>
        <begin position="243"/>
        <end position="601"/>
    </location>
</feature>
<keyword evidence="3 9" id="KW-1188">Viral release from host cell</keyword>
<reference evidence="11" key="1">
    <citation type="journal article" date="2019" name="Vet. Microbiol.">
        <title>Molecular and microscopic characterisation of a novel pathogenic herpesvirus from Indian ringneck parrots (Psittacula krameri).</title>
        <authorList>
            <person name="Sutherland M."/>
            <person name="Sarker S."/>
            <person name="Raidal S.R."/>
        </authorList>
    </citation>
    <scope>NUCLEOTIDE SEQUENCE</scope>
    <source>
        <strain evidence="11">PsHV 5</strain>
    </source>
</reference>
<dbReference type="GO" id="GO:0042802">
    <property type="term" value="F:identical protein binding"/>
    <property type="evidence" value="ECO:0007669"/>
    <property type="project" value="UniProtKB-UniRule"/>
</dbReference>
<evidence type="ECO:0000313" key="11">
    <source>
        <dbReference type="EMBL" id="QFU14563.1"/>
    </source>
</evidence>
<comment type="caution">
    <text evidence="9">Lacks conserved residue(s) required for the propagation of feature annotation.</text>
</comment>
<evidence type="ECO:0000256" key="6">
    <source>
        <dbReference type="ARBA" id="ARBA00022825"/>
    </source>
</evidence>
<keyword evidence="8 9" id="KW-1035">Host cytoplasm</keyword>
<comment type="function">
    <text evidence="9">Capsid scaffolding protein: Acts as a scaffold protein by binding major capsid protein in the cytoplasm, inducing the nuclear localization of both proteins. Multimerizes in the nucleus such as major capsid protein forms the icosahedral T=16 capsid. Autocatalytic cleavage releases the assembly protein, and subsequently abolishes interaction with major capsid protein. Cleavages products are evicted from the capsid before or during DNA packaging.</text>
</comment>
<accession>A0A5P9JQ73</accession>
<comment type="domain">
    <text evidence="9">Region of interaction between pPR and pAP is called Amino conserved domain (ACD). The region of interaction with major capsid protein is called carboxyl conserved domain (CCD).</text>
</comment>
<comment type="PTM">
    <text evidence="9">Capsid scaffolding protein: Capsid scaffolding protein is cleaved by assemblin after formation of the spherical procapsid. As a result, the capsid obtains its mature, icosahedral shape. Cleavages occur at two or more sites: release (R-site) and maturation (M-site).</text>
</comment>
<dbReference type="SUPFAM" id="SSF50789">
    <property type="entry name" value="Herpes virus serine proteinase, assemblin"/>
    <property type="match status" value="1"/>
</dbReference>
<dbReference type="PRINTS" id="PR00236">
    <property type="entry name" value="HSVCAPSIDP40"/>
</dbReference>
<comment type="subunit">
    <molecule>Capsid scaffolding protein</molecule>
    <text evidence="9">Homomultimer. Interacts with major capsid protein.</text>
</comment>
<evidence type="ECO:0000256" key="8">
    <source>
        <dbReference type="ARBA" id="ARBA00023200"/>
    </source>
</evidence>
<dbReference type="RefSeq" id="YP_010802593.1">
    <property type="nucleotide sequence ID" value="NC_077028.1"/>
</dbReference>
<name>A0A5P9JQ73_9ALPH</name>
<evidence type="ECO:0000256" key="4">
    <source>
        <dbReference type="ARBA" id="ARBA00022670"/>
    </source>
</evidence>
<proteinExistence type="inferred from homology"/>
<comment type="function">
    <text evidence="9">Assemblin: Protease that plays an essential role in virion assembly within the nucleus. Catalyzes the cleavage of the assembly protein after formation of the spherical procapsid. By that cleavage, the capsid matures and gains its icosahedral shape. The cleavage sites seem to include -Ala-Ser-, -Ala-Ala-, as well as Ala-Thr bonds. Assemblin and cleavages products are evicted from the capsid before or during DNA packaging.</text>
</comment>
<feature type="compositionally biased region" description="Basic and acidic residues" evidence="10">
    <location>
        <begin position="251"/>
        <end position="265"/>
    </location>
</feature>
<evidence type="ECO:0000256" key="3">
    <source>
        <dbReference type="ARBA" id="ARBA00022612"/>
    </source>
</evidence>
<reference evidence="11" key="2">
    <citation type="submission" date="2019-05" db="EMBL/GenBank/DDBJ databases">
        <authorList>
            <person name="Sutherland M."/>
            <person name="Sarker S."/>
            <person name="Raidal S.R."/>
        </authorList>
    </citation>
    <scope>NUCLEOTIDE SEQUENCE</scope>
    <source>
        <strain evidence="11">PsHV 5</strain>
    </source>
</reference>
<keyword evidence="7 9" id="KW-0118">Viral capsid assembly</keyword>
<keyword evidence="2 9" id="KW-1048">Host nucleus</keyword>
<dbReference type="InterPro" id="IPR001847">
    <property type="entry name" value="Peptidase_S21"/>
</dbReference>
<dbReference type="InterPro" id="IPR035443">
    <property type="entry name" value="Herpes_virus_sf"/>
</dbReference>
<keyword evidence="1 9" id="KW-0597">Phosphoprotein</keyword>
<dbReference type="KEGG" id="vg:80541366"/>
<feature type="region of interest" description="Disordered" evidence="10">
    <location>
        <begin position="446"/>
        <end position="505"/>
    </location>
</feature>
<keyword evidence="12" id="KW-1185">Reference proteome</keyword>
<organism evidence="11 12">
    <name type="scientific">Psittacid alphaherpesvirus 5</name>
    <dbReference type="NCBI Taxonomy" id="2972693"/>
    <lineage>
        <taxon>Viruses</taxon>
        <taxon>Duplodnaviria</taxon>
        <taxon>Heunggongvirae</taxon>
        <taxon>Peploviricota</taxon>
        <taxon>Herviviricetes</taxon>
        <taxon>Herpesvirales</taxon>
        <taxon>Orthoherpesviridae</taxon>
        <taxon>Alphaherpesvirinae</taxon>
        <taxon>Iltovirus</taxon>
        <taxon>Iltovirus psittacidalpha5</taxon>
    </lineage>
</organism>
<dbReference type="GO" id="GO:0006508">
    <property type="term" value="P:proteolysis"/>
    <property type="evidence" value="ECO:0007669"/>
    <property type="project" value="UniProtKB-KW"/>
</dbReference>
<feature type="chain" id="PRO_5024521924" description="Assemblin" evidence="9">
    <location>
        <begin position="1"/>
        <end position="242"/>
    </location>
</feature>